<sequence>MTTGIGSTIDQPISLSDSDEDDLSVVGATPSKRPSNNEPNGVESPTKKQRVTKAPLHRNRVVPDLTLTPSSTPTPTPAAEPNMSRRDGSPPPRRTRWTAAQQIAMVMKIYQAGYEGADYEMIAQRVNQANPTGPAKSRQRVKSAMRETHWTNFVNSNDGDLGNQLMLNVPDMTGPPVSKTSWTGPQKVIVWAETFGCGEKRVSWDDVADAVNTAARGDESLYRKSKDCEKTWKDTMRRHFGLQGRRR</sequence>
<feature type="region of interest" description="Disordered" evidence="1">
    <location>
        <begin position="1"/>
        <end position="96"/>
    </location>
</feature>
<protein>
    <submittedName>
        <fullName evidence="2">Uncharacterized protein</fullName>
    </submittedName>
</protein>
<organism evidence="2 3">
    <name type="scientific">Filobasidium floriforme</name>
    <dbReference type="NCBI Taxonomy" id="5210"/>
    <lineage>
        <taxon>Eukaryota</taxon>
        <taxon>Fungi</taxon>
        <taxon>Dikarya</taxon>
        <taxon>Basidiomycota</taxon>
        <taxon>Agaricomycotina</taxon>
        <taxon>Tremellomycetes</taxon>
        <taxon>Filobasidiales</taxon>
        <taxon>Filobasidiaceae</taxon>
        <taxon>Filobasidium</taxon>
    </lineage>
</organism>
<accession>A0A8K0JHW8</accession>
<feature type="compositionally biased region" description="Basic residues" evidence="1">
    <location>
        <begin position="47"/>
        <end position="60"/>
    </location>
</feature>
<name>A0A8K0JHW8_9TREE</name>
<proteinExistence type="predicted"/>
<feature type="compositionally biased region" description="Polar residues" evidence="1">
    <location>
        <begin position="1"/>
        <end position="13"/>
    </location>
</feature>
<dbReference type="EMBL" id="JABELV010000113">
    <property type="protein sequence ID" value="KAG7530613.1"/>
    <property type="molecule type" value="Genomic_DNA"/>
</dbReference>
<keyword evidence="3" id="KW-1185">Reference proteome</keyword>
<reference evidence="2" key="1">
    <citation type="submission" date="2020-04" db="EMBL/GenBank/DDBJ databases">
        <title>Analysis of mating type loci in Filobasidium floriforme.</title>
        <authorList>
            <person name="Nowrousian M."/>
        </authorList>
    </citation>
    <scope>NUCLEOTIDE SEQUENCE</scope>
    <source>
        <strain evidence="2">CBS 6242</strain>
    </source>
</reference>
<evidence type="ECO:0000313" key="2">
    <source>
        <dbReference type="EMBL" id="KAG7530613.1"/>
    </source>
</evidence>
<evidence type="ECO:0000313" key="3">
    <source>
        <dbReference type="Proteomes" id="UP000812966"/>
    </source>
</evidence>
<dbReference type="AlphaFoldDB" id="A0A8K0JHW8"/>
<evidence type="ECO:0000256" key="1">
    <source>
        <dbReference type="SAM" id="MobiDB-lite"/>
    </source>
</evidence>
<gene>
    <name evidence="2" type="ORF">FFLO_04915</name>
</gene>
<dbReference type="Proteomes" id="UP000812966">
    <property type="component" value="Unassembled WGS sequence"/>
</dbReference>
<comment type="caution">
    <text evidence="2">The sequence shown here is derived from an EMBL/GenBank/DDBJ whole genome shotgun (WGS) entry which is preliminary data.</text>
</comment>